<keyword evidence="2" id="KW-0472">Membrane</keyword>
<feature type="transmembrane region" description="Helical" evidence="2">
    <location>
        <begin position="166"/>
        <end position="193"/>
    </location>
</feature>
<comment type="caution">
    <text evidence="3">The sequence shown here is derived from an EMBL/GenBank/DDBJ whole genome shotgun (WGS) entry which is preliminary data.</text>
</comment>
<keyword evidence="2" id="KW-1133">Transmembrane helix</keyword>
<evidence type="ECO:0000313" key="4">
    <source>
        <dbReference type="Proteomes" id="UP001501532"/>
    </source>
</evidence>
<feature type="transmembrane region" description="Helical" evidence="2">
    <location>
        <begin position="268"/>
        <end position="287"/>
    </location>
</feature>
<proteinExistence type="predicted"/>
<feature type="compositionally biased region" description="Basic residues" evidence="1">
    <location>
        <begin position="574"/>
        <end position="585"/>
    </location>
</feature>
<keyword evidence="2" id="KW-0812">Transmembrane</keyword>
<feature type="compositionally biased region" description="Low complexity" evidence="1">
    <location>
        <begin position="596"/>
        <end position="610"/>
    </location>
</feature>
<evidence type="ECO:0000256" key="1">
    <source>
        <dbReference type="SAM" id="MobiDB-lite"/>
    </source>
</evidence>
<feature type="compositionally biased region" description="Low complexity" evidence="1">
    <location>
        <begin position="530"/>
        <end position="559"/>
    </location>
</feature>
<dbReference type="EMBL" id="BAAAUF010000048">
    <property type="protein sequence ID" value="GAA3060105.1"/>
    <property type="molecule type" value="Genomic_DNA"/>
</dbReference>
<evidence type="ECO:0008006" key="5">
    <source>
        <dbReference type="Google" id="ProtNLM"/>
    </source>
</evidence>
<reference evidence="4" key="1">
    <citation type="journal article" date="2019" name="Int. J. Syst. Evol. Microbiol.">
        <title>The Global Catalogue of Microorganisms (GCM) 10K type strain sequencing project: providing services to taxonomists for standard genome sequencing and annotation.</title>
        <authorList>
            <consortium name="The Broad Institute Genomics Platform"/>
            <consortium name="The Broad Institute Genome Sequencing Center for Infectious Disease"/>
            <person name="Wu L."/>
            <person name="Ma J."/>
        </authorList>
    </citation>
    <scope>NUCLEOTIDE SEQUENCE [LARGE SCALE GENOMIC DNA]</scope>
    <source>
        <strain evidence="4">JCM 9091</strain>
    </source>
</reference>
<dbReference type="Proteomes" id="UP001501532">
    <property type="component" value="Unassembled WGS sequence"/>
</dbReference>
<evidence type="ECO:0000313" key="3">
    <source>
        <dbReference type="EMBL" id="GAA3060105.1"/>
    </source>
</evidence>
<feature type="transmembrane region" description="Helical" evidence="2">
    <location>
        <begin position="141"/>
        <end position="160"/>
    </location>
</feature>
<organism evidence="3 4">
    <name type="scientific">Streptomyces glomeratus</name>
    <dbReference type="NCBI Taxonomy" id="284452"/>
    <lineage>
        <taxon>Bacteria</taxon>
        <taxon>Bacillati</taxon>
        <taxon>Actinomycetota</taxon>
        <taxon>Actinomycetes</taxon>
        <taxon>Kitasatosporales</taxon>
        <taxon>Streptomycetaceae</taxon>
        <taxon>Streptomyces</taxon>
    </lineage>
</organism>
<evidence type="ECO:0000256" key="2">
    <source>
        <dbReference type="SAM" id="Phobius"/>
    </source>
</evidence>
<protein>
    <recommendedName>
        <fullName evidence="5">DUF2029 domain-containing protein</fullName>
    </recommendedName>
</protein>
<feature type="region of interest" description="Disordered" evidence="1">
    <location>
        <begin position="381"/>
        <end position="610"/>
    </location>
</feature>
<feature type="region of interest" description="Disordered" evidence="1">
    <location>
        <begin position="627"/>
        <end position="651"/>
    </location>
</feature>
<sequence length="651" mass="69775">MRNAETARSASGDRARTGRIGGWPVRWHHALLTVWTAVWFFVAERHGAVSWHYLKTGEELLFSQVPGGGLALYANHPELQIGPVSFLVAGLFAPYPAAVGENLAEAFMSGLGLYMLVLIGRAAAEHNLGTGLNHRRLQQRVLVAGTAFIPMWVEVSVRFAHLDDVLALFFTTFAVRALARGNAVAVGVFLALAMDSKPWAVGFLPLLLVLPRPALLRSAAWAAGLVAAAWLPFYLTHMDTLAAARFTIPNQSASSLRWFGVDDPATPWWDRPAQMALGIALGALAVLRRRWAAVVLLAADARIVLDPSVYTYYNASVLLGTLIWDSIGQRRLVPWVSWIALISLYGSALLVPSDSARGLIRLAFAVGSAAYVLWWPQRTPRNKRRGKGAQDPRPFPGPAAHEHPSPALSNRRPPRGTAVRPTFRRSGARSSPSRGPHALISPAHAPPLGARQAGSSPRRAPRTGPRRRIGDLFQPSLARPGRPSAEGNRPSRRNGRPRRNCPPAFTASSGPKSEPGVWAPGRPSPRTRRLATSAATAAVNSVAAPVRSHPSRVRPSTSRTRARAQETSPLRPRAVTRTRASRRLAARPSTGRDSNAAATGSTARAARPAGTALVAATTNGAPLARWAASRSPLGPPTVCTLAPSGRASRSA</sequence>
<feature type="transmembrane region" description="Helical" evidence="2">
    <location>
        <begin position="103"/>
        <end position="120"/>
    </location>
</feature>
<feature type="transmembrane region" description="Helical" evidence="2">
    <location>
        <begin position="358"/>
        <end position="375"/>
    </location>
</feature>
<keyword evidence="4" id="KW-1185">Reference proteome</keyword>
<gene>
    <name evidence="3" type="ORF">GCM10010448_49320</name>
</gene>
<feature type="transmembrane region" description="Helical" evidence="2">
    <location>
        <begin position="214"/>
        <end position="235"/>
    </location>
</feature>
<feature type="transmembrane region" description="Helical" evidence="2">
    <location>
        <begin position="332"/>
        <end position="352"/>
    </location>
</feature>
<accession>A0ABP6LY74</accession>
<name>A0ABP6LY74_9ACTN</name>
<feature type="compositionally biased region" description="Basic residues" evidence="1">
    <location>
        <begin position="490"/>
        <end position="499"/>
    </location>
</feature>